<dbReference type="RefSeq" id="WP_239365492.1">
    <property type="nucleotide sequence ID" value="NZ_JAKREW010000010.1"/>
</dbReference>
<dbReference type="PANTHER" id="PTHR12526:SF631">
    <property type="entry name" value="BLL6306 PROTEIN"/>
    <property type="match status" value="1"/>
</dbReference>
<evidence type="ECO:0000313" key="3">
    <source>
        <dbReference type="EMBL" id="MCG7505889.1"/>
    </source>
</evidence>
<dbReference type="Gene3D" id="3.40.50.2000">
    <property type="entry name" value="Glycogen Phosphorylase B"/>
    <property type="match status" value="2"/>
</dbReference>
<proteinExistence type="predicted"/>
<dbReference type="InterPro" id="IPR028098">
    <property type="entry name" value="Glyco_trans_4-like_N"/>
</dbReference>
<evidence type="ECO:0000313" key="4">
    <source>
        <dbReference type="Proteomes" id="UP001201701"/>
    </source>
</evidence>
<dbReference type="EMBL" id="JAKREW010000010">
    <property type="protein sequence ID" value="MCG7505889.1"/>
    <property type="molecule type" value="Genomic_DNA"/>
</dbReference>
<dbReference type="PANTHER" id="PTHR12526">
    <property type="entry name" value="GLYCOSYLTRANSFERASE"/>
    <property type="match status" value="1"/>
</dbReference>
<evidence type="ECO:0000259" key="2">
    <source>
        <dbReference type="Pfam" id="PF13579"/>
    </source>
</evidence>
<organism evidence="3 4">
    <name type="scientific">Mesorhizobium retamae</name>
    <dbReference type="NCBI Taxonomy" id="2912854"/>
    <lineage>
        <taxon>Bacteria</taxon>
        <taxon>Pseudomonadati</taxon>
        <taxon>Pseudomonadota</taxon>
        <taxon>Alphaproteobacteria</taxon>
        <taxon>Hyphomicrobiales</taxon>
        <taxon>Phyllobacteriaceae</taxon>
        <taxon>Mesorhizobium</taxon>
    </lineage>
</organism>
<dbReference type="SUPFAM" id="SSF53756">
    <property type="entry name" value="UDP-Glycosyltransferase/glycogen phosphorylase"/>
    <property type="match status" value="1"/>
</dbReference>
<keyword evidence="4" id="KW-1185">Reference proteome</keyword>
<evidence type="ECO:0000259" key="1">
    <source>
        <dbReference type="Pfam" id="PF00534"/>
    </source>
</evidence>
<sequence length="367" mass="39874">MQNRKVHVLIATPEGVSGQGGIDRIMAALRKEFERQQRVDIDARFLPSRGSGPVALSFFYMSGFCLRMAVARLVGRADVVHINVSDYGSTYRKLVIAKCARLLGIPYVLHLHGAQYPAFWTESQSFKNRCIRRMFENASRVVVLGRVWRDFIASRAPAAIPNIVIVPNAAEIPTLPHVGGGDKAHILFLGRIGDRKGVPQLFEALHRMKPLEGWRATIAGDGEVEAARARSAELGLSERIVLPGWAGPDQVKSLIASADILVLPSFAENLPVSVIEGMAAGLAIVTTPVGAVEDIITSEQSGLLVQPGDVDALATALTRLVEDQPLRERLGKAAMAVHRERLELTSFVGAICDLWLAAASKRPSTER</sequence>
<dbReference type="Pfam" id="PF13579">
    <property type="entry name" value="Glyco_trans_4_4"/>
    <property type="match status" value="1"/>
</dbReference>
<gene>
    <name evidence="3" type="ORF">L4923_12775</name>
</gene>
<feature type="domain" description="Glycosyl transferase family 1" evidence="1">
    <location>
        <begin position="182"/>
        <end position="334"/>
    </location>
</feature>
<dbReference type="CDD" id="cd03801">
    <property type="entry name" value="GT4_PimA-like"/>
    <property type="match status" value="1"/>
</dbReference>
<reference evidence="3 4" key="1">
    <citation type="submission" date="2022-02" db="EMBL/GenBank/DDBJ databases">
        <title>Draft genome sequence of Mezorhizobium retamae strain IRAMC:0171 isolated from Retama raetam nodules.</title>
        <authorList>
            <person name="Bengaied R."/>
            <person name="Sbissi I."/>
            <person name="Huber K."/>
            <person name="Ghodbane F."/>
            <person name="Nouioui I."/>
            <person name="Tarhouni M."/>
            <person name="Gtari M."/>
        </authorList>
    </citation>
    <scope>NUCLEOTIDE SEQUENCE [LARGE SCALE GENOMIC DNA]</scope>
    <source>
        <strain evidence="3 4">IRAMC:0171</strain>
    </source>
</reference>
<accession>A0ABS9QGY6</accession>
<protein>
    <submittedName>
        <fullName evidence="3">Glycosyltransferase family 4 protein</fullName>
    </submittedName>
</protein>
<name>A0ABS9QGY6_9HYPH</name>
<dbReference type="Proteomes" id="UP001201701">
    <property type="component" value="Unassembled WGS sequence"/>
</dbReference>
<dbReference type="Pfam" id="PF00534">
    <property type="entry name" value="Glycos_transf_1"/>
    <property type="match status" value="1"/>
</dbReference>
<feature type="domain" description="Glycosyltransferase subfamily 4-like N-terminal" evidence="2">
    <location>
        <begin position="2"/>
        <end position="168"/>
    </location>
</feature>
<comment type="caution">
    <text evidence="3">The sequence shown here is derived from an EMBL/GenBank/DDBJ whole genome shotgun (WGS) entry which is preliminary data.</text>
</comment>
<dbReference type="InterPro" id="IPR001296">
    <property type="entry name" value="Glyco_trans_1"/>
</dbReference>